<dbReference type="CDD" id="cd00756">
    <property type="entry name" value="MoaE"/>
    <property type="match status" value="1"/>
</dbReference>
<dbReference type="HOGENOM" id="CLU_088141_0_0_2"/>
<name>Q12YV0_METBU</name>
<evidence type="ECO:0000313" key="3">
    <source>
        <dbReference type="Proteomes" id="UP000001979"/>
    </source>
</evidence>
<gene>
    <name evidence="2" type="primary">moaE/mobB</name>
    <name evidence="2" type="ordered locus">Mbur_0381</name>
</gene>
<dbReference type="InterPro" id="IPR027417">
    <property type="entry name" value="P-loop_NTPase"/>
</dbReference>
<reference evidence="3" key="1">
    <citation type="journal article" date="2009" name="ISME J.">
        <title>The genome sequence of the psychrophilic archaeon, Methanococcoides burtonii: the role of genome evolution in cold adaptation.</title>
        <authorList>
            <person name="Allen M.A."/>
            <person name="Lauro F.M."/>
            <person name="Williams T.J."/>
            <person name="Burg D."/>
            <person name="Siddiqui K.S."/>
            <person name="De Francisci D."/>
            <person name="Chong K.W."/>
            <person name="Pilak O."/>
            <person name="Chew H.H."/>
            <person name="De Maere M.Z."/>
            <person name="Ting L."/>
            <person name="Katrib M."/>
            <person name="Ng C."/>
            <person name="Sowers K.R."/>
            <person name="Galperin M.Y."/>
            <person name="Anderson I.J."/>
            <person name="Ivanova N."/>
            <person name="Dalin E."/>
            <person name="Martinez M."/>
            <person name="Lapidus A."/>
            <person name="Hauser L."/>
            <person name="Land M."/>
            <person name="Thomas T."/>
            <person name="Cavicchioli R."/>
        </authorList>
    </citation>
    <scope>NUCLEOTIDE SEQUENCE [LARGE SCALE GENOMIC DNA]</scope>
    <source>
        <strain evidence="3">DSM 6242 / NBRC 107633 / OCM 468 / ACE-M</strain>
    </source>
</reference>
<dbReference type="Pfam" id="PF02391">
    <property type="entry name" value="MoaE"/>
    <property type="match status" value="1"/>
</dbReference>
<dbReference type="SUPFAM" id="SSF52540">
    <property type="entry name" value="P-loop containing nucleoside triphosphate hydrolases"/>
    <property type="match status" value="1"/>
</dbReference>
<dbReference type="Proteomes" id="UP000001979">
    <property type="component" value="Chromosome"/>
</dbReference>
<proteinExistence type="predicted"/>
<dbReference type="SUPFAM" id="SSF54690">
    <property type="entry name" value="Molybdopterin synthase subunit MoaE"/>
    <property type="match status" value="1"/>
</dbReference>
<dbReference type="InterPro" id="IPR004435">
    <property type="entry name" value="MobB_dom"/>
</dbReference>
<dbReference type="Gene3D" id="3.90.1170.40">
    <property type="entry name" value="Molybdopterin biosynthesis MoaE subunit"/>
    <property type="match status" value="1"/>
</dbReference>
<evidence type="ECO:0000259" key="1">
    <source>
        <dbReference type="Pfam" id="PF03205"/>
    </source>
</evidence>
<keyword evidence="3" id="KW-1185">Reference proteome</keyword>
<sequence>MNMKVISVIGYKNTGKTTFVTRMVKELLELGRVGTVKLMLDHRLDDPNTDTGKHFDSGADMVTAVTDRELVTISRNPSFEKALDELADAGMDFAIVEGAKDSEVPKVVLGEMDEDVSNVIARLPEKADWNLENIVSMLMEQPDHVTLNSLIEKVRSNPEIVKAGGIGTFIGIVRTDNEDYETRMLEFEKYDKVADASIQKIREEMMQQDGIIDVLIHHKAGRIMPLEDIVYIVIAAGHRQQLFAALSETLDRVKSEVPIWKKEITIDGNFWVHDHA</sequence>
<protein>
    <submittedName>
        <fullName evidence="2">Fusion of Molybdopterin synthase large subunit and Molybdopterin-guanine dinucleotide biosynthesis protein B</fullName>
    </submittedName>
</protein>
<organism evidence="2 3">
    <name type="scientific">Methanococcoides burtonii (strain DSM 6242 / NBRC 107633 / OCM 468 / ACE-M)</name>
    <dbReference type="NCBI Taxonomy" id="259564"/>
    <lineage>
        <taxon>Archaea</taxon>
        <taxon>Methanobacteriati</taxon>
        <taxon>Methanobacteriota</taxon>
        <taxon>Stenosarchaea group</taxon>
        <taxon>Methanomicrobia</taxon>
        <taxon>Methanosarcinales</taxon>
        <taxon>Methanosarcinaceae</taxon>
        <taxon>Methanococcoides</taxon>
    </lineage>
</organism>
<dbReference type="NCBIfam" id="NF011061">
    <property type="entry name" value="PRK14493.1"/>
    <property type="match status" value="1"/>
</dbReference>
<dbReference type="STRING" id="259564.Mbur_0381"/>
<dbReference type="PANTHER" id="PTHR23404">
    <property type="entry name" value="MOLYBDOPTERIN SYNTHASE RELATED"/>
    <property type="match status" value="1"/>
</dbReference>
<feature type="domain" description="Molybdopterin-guanine dinucleotide biosynthesis protein B (MobB)" evidence="1">
    <location>
        <begin position="5"/>
        <end position="110"/>
    </location>
</feature>
<dbReference type="GO" id="GO:0005525">
    <property type="term" value="F:GTP binding"/>
    <property type="evidence" value="ECO:0007669"/>
    <property type="project" value="InterPro"/>
</dbReference>
<dbReference type="Pfam" id="PF03205">
    <property type="entry name" value="MobB"/>
    <property type="match status" value="1"/>
</dbReference>
<dbReference type="NCBIfam" id="TIGR00176">
    <property type="entry name" value="mobB"/>
    <property type="match status" value="1"/>
</dbReference>
<evidence type="ECO:0000313" key="2">
    <source>
        <dbReference type="EMBL" id="ABE51376.1"/>
    </source>
</evidence>
<dbReference type="InterPro" id="IPR036563">
    <property type="entry name" value="MoaE_sf"/>
</dbReference>
<dbReference type="InterPro" id="IPR003448">
    <property type="entry name" value="Mopterin_biosynth_MoaE"/>
</dbReference>
<dbReference type="KEGG" id="mbu:Mbur_0381"/>
<dbReference type="GO" id="GO:0006777">
    <property type="term" value="P:Mo-molybdopterin cofactor biosynthetic process"/>
    <property type="evidence" value="ECO:0007669"/>
    <property type="project" value="InterPro"/>
</dbReference>
<dbReference type="AlphaFoldDB" id="Q12YV0"/>
<dbReference type="EMBL" id="CP000300">
    <property type="protein sequence ID" value="ABE51376.1"/>
    <property type="molecule type" value="Genomic_DNA"/>
</dbReference>
<accession>Q12YV0</accession>